<dbReference type="SUPFAM" id="SSF46600">
    <property type="entry name" value="C-terminal UvrC-binding domain of UvrB"/>
    <property type="match status" value="1"/>
</dbReference>
<reference evidence="2 3" key="1">
    <citation type="submission" date="2024-01" db="EMBL/GenBank/DDBJ databases">
        <title>Seven novel Bacillus-like species.</title>
        <authorList>
            <person name="Liu G."/>
        </authorList>
    </citation>
    <scope>NUCLEOTIDE SEQUENCE [LARGE SCALE GENOMIC DNA]</scope>
    <source>
        <strain evidence="2 3">FJAT-51614</strain>
    </source>
</reference>
<keyword evidence="3" id="KW-1185">Reference proteome</keyword>
<evidence type="ECO:0000259" key="1">
    <source>
        <dbReference type="PROSITE" id="PS50151"/>
    </source>
</evidence>
<evidence type="ECO:0000313" key="2">
    <source>
        <dbReference type="EMBL" id="MEI4771060.1"/>
    </source>
</evidence>
<dbReference type="InterPro" id="IPR001943">
    <property type="entry name" value="UVR_dom"/>
</dbReference>
<dbReference type="InterPro" id="IPR036876">
    <property type="entry name" value="UVR_dom_sf"/>
</dbReference>
<gene>
    <name evidence="2" type="ORF">WAX74_15665</name>
</gene>
<dbReference type="Proteomes" id="UP001364890">
    <property type="component" value="Unassembled WGS sequence"/>
</dbReference>
<dbReference type="Pfam" id="PF02151">
    <property type="entry name" value="UVR"/>
    <property type="match status" value="1"/>
</dbReference>
<proteinExistence type="predicted"/>
<evidence type="ECO:0000313" key="3">
    <source>
        <dbReference type="Proteomes" id="UP001364890"/>
    </source>
</evidence>
<comment type="caution">
    <text evidence="2">The sequence shown here is derived from an EMBL/GenBank/DDBJ whole genome shotgun (WGS) entry which is preliminary data.</text>
</comment>
<dbReference type="Gene3D" id="4.10.860.10">
    <property type="entry name" value="UVR domain"/>
    <property type="match status" value="1"/>
</dbReference>
<dbReference type="RefSeq" id="WP_336498633.1">
    <property type="nucleotide sequence ID" value="NZ_JBAWSY010000015.1"/>
</dbReference>
<dbReference type="EMBL" id="JBAWSY010000015">
    <property type="protein sequence ID" value="MEI4771060.1"/>
    <property type="molecule type" value="Genomic_DNA"/>
</dbReference>
<organism evidence="2 3">
    <name type="scientific">Psychrobacillus mangrovi</name>
    <dbReference type="NCBI Taxonomy" id="3117745"/>
    <lineage>
        <taxon>Bacteria</taxon>
        <taxon>Bacillati</taxon>
        <taxon>Bacillota</taxon>
        <taxon>Bacilli</taxon>
        <taxon>Bacillales</taxon>
        <taxon>Bacillaceae</taxon>
        <taxon>Psychrobacillus</taxon>
    </lineage>
</organism>
<feature type="domain" description="UVR" evidence="1">
    <location>
        <begin position="2"/>
        <end position="37"/>
    </location>
</feature>
<accession>A0ABU8F7U0</accession>
<dbReference type="PROSITE" id="PS50151">
    <property type="entry name" value="UVR"/>
    <property type="match status" value="1"/>
</dbReference>
<name>A0ABU8F7U0_9BACI</name>
<protein>
    <submittedName>
        <fullName evidence="2">UvrB/UvrC motif-containing protein</fullName>
    </submittedName>
</protein>
<sequence length="48" mass="5543">MKKKIEAIRLQMKDAIETERFEEAAKLRDEVRELESKLANGGDDSHVN</sequence>